<evidence type="ECO:0000313" key="12">
    <source>
        <dbReference type="EMBL" id="KAJ6644260.1"/>
    </source>
</evidence>
<dbReference type="InterPro" id="IPR018864">
    <property type="entry name" value="Nucleoporin_Nup188_N"/>
</dbReference>
<keyword evidence="6" id="KW-0906">Nuclear pore complex</keyword>
<organism evidence="12 13">
    <name type="scientific">Pseudolycoriella hygida</name>
    <dbReference type="NCBI Taxonomy" id="35572"/>
    <lineage>
        <taxon>Eukaryota</taxon>
        <taxon>Metazoa</taxon>
        <taxon>Ecdysozoa</taxon>
        <taxon>Arthropoda</taxon>
        <taxon>Hexapoda</taxon>
        <taxon>Insecta</taxon>
        <taxon>Pterygota</taxon>
        <taxon>Neoptera</taxon>
        <taxon>Endopterygota</taxon>
        <taxon>Diptera</taxon>
        <taxon>Nematocera</taxon>
        <taxon>Sciaroidea</taxon>
        <taxon>Sciaridae</taxon>
        <taxon>Pseudolycoriella</taxon>
    </lineage>
</organism>
<name>A0A9Q0S5K4_9DIPT</name>
<keyword evidence="5" id="KW-0811">Translocation</keyword>
<keyword evidence="2" id="KW-0813">Transport</keyword>
<dbReference type="GO" id="GO:0017056">
    <property type="term" value="F:structural constituent of nuclear pore"/>
    <property type="evidence" value="ECO:0007669"/>
    <property type="project" value="InterPro"/>
</dbReference>
<proteinExistence type="inferred from homology"/>
<dbReference type="EMBL" id="WJQU01000002">
    <property type="protein sequence ID" value="KAJ6644260.1"/>
    <property type="molecule type" value="Genomic_DNA"/>
</dbReference>
<keyword evidence="3" id="KW-0509">mRNA transport</keyword>
<dbReference type="InterPro" id="IPR048883">
    <property type="entry name" value="Nup188_N-subdom_III"/>
</dbReference>
<accession>A0A9Q0S5K4</accession>
<protein>
    <recommendedName>
        <fullName evidence="9">Nucleoporin NUP188</fullName>
    </recommendedName>
</protein>
<dbReference type="PANTHER" id="PTHR31431">
    <property type="entry name" value="NUCLEOPORIN NUP188 HOMOLOG"/>
    <property type="match status" value="1"/>
</dbReference>
<dbReference type="GO" id="GO:0006405">
    <property type="term" value="P:RNA export from nucleus"/>
    <property type="evidence" value="ECO:0007669"/>
    <property type="project" value="TreeGrafter"/>
</dbReference>
<reference evidence="12" key="1">
    <citation type="submission" date="2022-07" db="EMBL/GenBank/DDBJ databases">
        <authorList>
            <person name="Trinca V."/>
            <person name="Uliana J.V.C."/>
            <person name="Torres T.T."/>
            <person name="Ward R.J."/>
            <person name="Monesi N."/>
        </authorList>
    </citation>
    <scope>NUCLEOTIDE SEQUENCE</scope>
    <source>
        <strain evidence="12">HSMRA1968</strain>
        <tissue evidence="12">Whole embryos</tissue>
    </source>
</reference>
<evidence type="ECO:0000256" key="8">
    <source>
        <dbReference type="ARBA" id="ARBA00038387"/>
    </source>
</evidence>
<dbReference type="InterPro" id="IPR044840">
    <property type="entry name" value="Nup188"/>
</dbReference>
<evidence type="ECO:0000256" key="3">
    <source>
        <dbReference type="ARBA" id="ARBA00022816"/>
    </source>
</evidence>
<evidence type="ECO:0000256" key="4">
    <source>
        <dbReference type="ARBA" id="ARBA00022927"/>
    </source>
</evidence>
<dbReference type="GO" id="GO:0044611">
    <property type="term" value="C:nuclear pore inner ring"/>
    <property type="evidence" value="ECO:0007669"/>
    <property type="project" value="TreeGrafter"/>
</dbReference>
<dbReference type="OrthoDB" id="102511at2759"/>
<evidence type="ECO:0000313" key="13">
    <source>
        <dbReference type="Proteomes" id="UP001151699"/>
    </source>
</evidence>
<feature type="domain" description="Nucleoporin Nup188 N-terminal subdomain III" evidence="11">
    <location>
        <begin position="507"/>
        <end position="920"/>
    </location>
</feature>
<comment type="caution">
    <text evidence="12">The sequence shown here is derived from an EMBL/GenBank/DDBJ whole genome shotgun (WGS) entry which is preliminary data.</text>
</comment>
<dbReference type="GO" id="GO:0051028">
    <property type="term" value="P:mRNA transport"/>
    <property type="evidence" value="ECO:0007669"/>
    <property type="project" value="UniProtKB-KW"/>
</dbReference>
<evidence type="ECO:0000256" key="6">
    <source>
        <dbReference type="ARBA" id="ARBA00023132"/>
    </source>
</evidence>
<dbReference type="Pfam" id="PF21093">
    <property type="entry name" value="Nup188_N-subdom_III"/>
    <property type="match status" value="1"/>
</dbReference>
<feature type="domain" description="Nucleoporin Nup188 N-terminal" evidence="10">
    <location>
        <begin position="29"/>
        <end position="460"/>
    </location>
</feature>
<dbReference type="Proteomes" id="UP001151699">
    <property type="component" value="Chromosome B"/>
</dbReference>
<dbReference type="PANTHER" id="PTHR31431:SF1">
    <property type="entry name" value="NUCLEOPORIN NUP188"/>
    <property type="match status" value="1"/>
</dbReference>
<evidence type="ECO:0000256" key="2">
    <source>
        <dbReference type="ARBA" id="ARBA00022448"/>
    </source>
</evidence>
<comment type="similarity">
    <text evidence="8">Belongs to the Nup188 family.</text>
</comment>
<keyword evidence="7" id="KW-0539">Nucleus</keyword>
<keyword evidence="13" id="KW-1185">Reference proteome</keyword>
<gene>
    <name evidence="12" type="primary">Nup188</name>
    <name evidence="12" type="ORF">Bhyg_09227</name>
</gene>
<evidence type="ECO:0000256" key="1">
    <source>
        <dbReference type="ARBA" id="ARBA00004567"/>
    </source>
</evidence>
<evidence type="ECO:0000256" key="7">
    <source>
        <dbReference type="ARBA" id="ARBA00023242"/>
    </source>
</evidence>
<keyword evidence="4" id="KW-0653">Protein transport</keyword>
<evidence type="ECO:0000256" key="5">
    <source>
        <dbReference type="ARBA" id="ARBA00023010"/>
    </source>
</evidence>
<evidence type="ECO:0000256" key="9">
    <source>
        <dbReference type="ARBA" id="ARBA00040174"/>
    </source>
</evidence>
<dbReference type="GO" id="GO:0006606">
    <property type="term" value="P:protein import into nucleus"/>
    <property type="evidence" value="ECO:0007669"/>
    <property type="project" value="TreeGrafter"/>
</dbReference>
<sequence length="1792" mass="207273">MHSNSQWKKLWQLISGSNLNTPNEIVLDKLREVSKELLNGVNDQNSSDKNKNDFDRKHKEKLQPILDNLQHNFSMGETKTWNLLCSYLVNEFHGSPNSLLNYHATETNMKNLMNDIWKYYATERLVMLRIVRHIVEYHKSTGHPYFREYSEMVKELKLSSIRRSYIDQFENLIKGNENVSGKYVHPMQNSALFSEQNGREIIEVLQIIMLTIEADGILSGEFKRLVDLFKIHSFGRQQCCLNEAIITKIVYSEVAIFLLCVDVKRSGIESSWIDETIKLLDDQIISLYQNPEHGPILLSWMVMCMTSPKIQEDDDNILKYQQFGSRAAHLGVFYYLTVMVRHPMYSERFSVIGRIVRKTIYNILNELCDLFDDDGAIARHKNIFQLLSELLKTYSIAKDFIGRDDGTASLYNTARNNFPVDFTSLSMIAESLAQSHSDHYTFIRRQLENLPVYAEIFDSARVALKPSPMVEDEFILVENYSPFPKIDYTIPAGTAVSITDRNNRVIVHFKTKLNYFVALHNQINKFLTSTLRYTEVDTIYRANVECGLKFLVIAVQCLEDTNGISNEMVHPIEMVFDIIIKFKNAQEPPILLLAICIEVCSALVPLFPNDIHVRVVNLNILPFVTNDSLDYHSYSNGVSFESGLVGHYLVNFEKSSGKYDFLLAYLNFIKTYSNLKLNNIMAVEIPNLIFMLREIFPHVEMWRFDRESDRLSIYSIVLQYFFEILQISSDQLRNDDSKTLLRNICVYSLLTNNSLSLLRFVAVGNDMLQSIMMNDPNWVAASKSGINFLVQRSMTILMQVLRLRSRVFPDDHQLSPLESVIYTQPKKLDNLRIIRVVTSYMGNIFNNNLPLLACRLLRRFAIEFQMSMLACLDMEADQIRLMFLQRLRDEMESDELKVNIIEFVEACINKQPGLTEVFFKINYGMESRFLEQLPKPKDIADGILIYMSEYLETISENSDTIANKQLSGIMSLFHAIWKNNMQSLVQDLIVKSNFWSAITSPLYGKIDPDTKAYSQIFNILGIELFRCTATYQLNENLRKAFENFLKPDVFNKWVEHILKLPEETIDDVLMDETPEWLCRLQSFKDLLVMLVRKDEHVNLLTEKAKIDFTDKCIDVLVERSHCTEDFRPFIILSEVYLLVILSMDDILQHNKEKLDKMILLINSVGVSYADIHKRAKESILALAFKTIDIIPEKRYDEKISSFIRSITDIICFEITQTEIEISKMKTNPTESNSSNLSFILAINLLKKITMNFMQDEITEITKHLNASKVFYRIFSCLNVMLPLYRFRRIVVELFEFLIIFAESNCSQQLLHCEIANNLWLRLLPPKELLQFSNTGAIEGQWTASDWLPVYTRGINFVMIMLQKHGHWFRKDAILFVSIHEEFLIESILRITKEQALDNQDINLIKSTMELVCELLNFEEDWNLEHAQSKRNLRRCVEIVIERSVYLLHRPKILKQLMEKETKLENMDNLTPSEELIAAMNNLIELIVLGCKCLLVFSPKLFNLLTDSEFLVSQWQQLLEIQFNAPKMNNDPNNLQLSIGTILSVACLLTRVLSMQSFAFHEEPLNEISQIDPEVTDEWLQPSSLQVIERTERGTFNKSTSLTLSTSTALPSEILSNLDDKICFTALEYVMTLLASQSLLALKDVNLSNRNKQLIKRELCTELHVFHDWVKKTLRTDLNKTPLHRKKYGLKMFPAGFSNGQASTTKDFAATKETAVRPDSFFNRNFAKGPGLVAESTPILQKSKSVVATTLKPLERSSVDEDTIYNGFSMVKIVEEDYVHFLSNIFMLICQSE</sequence>
<comment type="subcellular location">
    <subcellularLocation>
        <location evidence="1">Nucleus</location>
        <location evidence="1">Nuclear pore complex</location>
    </subcellularLocation>
</comment>
<evidence type="ECO:0000259" key="10">
    <source>
        <dbReference type="Pfam" id="PF10487"/>
    </source>
</evidence>
<evidence type="ECO:0000259" key="11">
    <source>
        <dbReference type="Pfam" id="PF21093"/>
    </source>
</evidence>
<dbReference type="Pfam" id="PF10487">
    <property type="entry name" value="Nup188_N"/>
    <property type="match status" value="1"/>
</dbReference>